<feature type="transmembrane region" description="Helical" evidence="1">
    <location>
        <begin position="48"/>
        <end position="67"/>
    </location>
</feature>
<organism evidence="3 4">
    <name type="scientific">Sphingomonas floccifaciens</name>
    <dbReference type="NCBI Taxonomy" id="1844115"/>
    <lineage>
        <taxon>Bacteria</taxon>
        <taxon>Pseudomonadati</taxon>
        <taxon>Pseudomonadota</taxon>
        <taxon>Alphaproteobacteria</taxon>
        <taxon>Sphingomonadales</taxon>
        <taxon>Sphingomonadaceae</taxon>
        <taxon>Sphingomonas</taxon>
    </lineage>
</organism>
<sequence>MAQTIDIFRSSTSGWLRGTLAGWGTILLLVAGPIGAVIASGTTETVNPALPLILTAIALVIIGLRWIEDRSTKYELTADRLILHRGLINKSIDEVELYRVKDVRIDFSLINQMADIGTVTLTTSDETTRAQPLVMRDVHRARARREELRTRVEAARRRRGVREFDMVDDASF</sequence>
<reference evidence="4" key="1">
    <citation type="journal article" date="2019" name="Int. J. Syst. Evol. Microbiol.">
        <title>The Global Catalogue of Microorganisms (GCM) 10K type strain sequencing project: providing services to taxonomists for standard genome sequencing and annotation.</title>
        <authorList>
            <consortium name="The Broad Institute Genomics Platform"/>
            <consortium name="The Broad Institute Genome Sequencing Center for Infectious Disease"/>
            <person name="Wu L."/>
            <person name="Ma J."/>
        </authorList>
    </citation>
    <scope>NUCLEOTIDE SEQUENCE [LARGE SCALE GENOMIC DNA]</scope>
    <source>
        <strain evidence="4">Q85</strain>
    </source>
</reference>
<keyword evidence="1" id="KW-0472">Membrane</keyword>
<feature type="domain" description="YdbS-like PH" evidence="2">
    <location>
        <begin position="70"/>
        <end position="144"/>
    </location>
</feature>
<dbReference type="PANTHER" id="PTHR37938:SF1">
    <property type="entry name" value="BLL0215 PROTEIN"/>
    <property type="match status" value="1"/>
</dbReference>
<comment type="caution">
    <text evidence="3">The sequence shown here is derived from an EMBL/GenBank/DDBJ whole genome shotgun (WGS) entry which is preliminary data.</text>
</comment>
<proteinExistence type="predicted"/>
<dbReference type="InterPro" id="IPR005182">
    <property type="entry name" value="YdbS-like_PH"/>
</dbReference>
<accession>A0ABW4NBF6</accession>
<dbReference type="PANTHER" id="PTHR37938">
    <property type="entry name" value="BLL0215 PROTEIN"/>
    <property type="match status" value="1"/>
</dbReference>
<keyword evidence="1" id="KW-1133">Transmembrane helix</keyword>
<dbReference type="EMBL" id="JBHUFC010000002">
    <property type="protein sequence ID" value="MFD1786804.1"/>
    <property type="molecule type" value="Genomic_DNA"/>
</dbReference>
<keyword evidence="4" id="KW-1185">Reference proteome</keyword>
<name>A0ABW4NBF6_9SPHN</name>
<gene>
    <name evidence="3" type="ORF">ACFSC3_04385</name>
</gene>
<evidence type="ECO:0000313" key="4">
    <source>
        <dbReference type="Proteomes" id="UP001597283"/>
    </source>
</evidence>
<evidence type="ECO:0000259" key="2">
    <source>
        <dbReference type="Pfam" id="PF03703"/>
    </source>
</evidence>
<dbReference type="Proteomes" id="UP001597283">
    <property type="component" value="Unassembled WGS sequence"/>
</dbReference>
<evidence type="ECO:0000256" key="1">
    <source>
        <dbReference type="SAM" id="Phobius"/>
    </source>
</evidence>
<protein>
    <submittedName>
        <fullName evidence="3">PH domain-containing protein</fullName>
    </submittedName>
</protein>
<feature type="transmembrane region" description="Helical" evidence="1">
    <location>
        <begin position="20"/>
        <end position="42"/>
    </location>
</feature>
<dbReference type="RefSeq" id="WP_380939122.1">
    <property type="nucleotide sequence ID" value="NZ_JBHUFC010000002.1"/>
</dbReference>
<evidence type="ECO:0000313" key="3">
    <source>
        <dbReference type="EMBL" id="MFD1786804.1"/>
    </source>
</evidence>
<dbReference type="Pfam" id="PF03703">
    <property type="entry name" value="bPH_2"/>
    <property type="match status" value="1"/>
</dbReference>
<keyword evidence="1" id="KW-0812">Transmembrane</keyword>